<dbReference type="AlphaFoldDB" id="A0A8S1MFV9"/>
<evidence type="ECO:0000313" key="2">
    <source>
        <dbReference type="Proteomes" id="UP000692954"/>
    </source>
</evidence>
<sequence>MIQERNSFSSPNQKWSTCDIWKKSQKVEGNIIYYIRIVQTLSMSQLTPGDEILNWKKKNQCLIYKFYEISCLNINKNYFHLQIQFQTKIKIKSKKLNTKIYFLILQLIQTLSQFYWNNQFFICQIFLQFSVQNQLILIY</sequence>
<organism evidence="1 2">
    <name type="scientific">Paramecium sonneborni</name>
    <dbReference type="NCBI Taxonomy" id="65129"/>
    <lineage>
        <taxon>Eukaryota</taxon>
        <taxon>Sar</taxon>
        <taxon>Alveolata</taxon>
        <taxon>Ciliophora</taxon>
        <taxon>Intramacronucleata</taxon>
        <taxon>Oligohymenophorea</taxon>
        <taxon>Peniculida</taxon>
        <taxon>Parameciidae</taxon>
        <taxon>Paramecium</taxon>
    </lineage>
</organism>
<keyword evidence="2" id="KW-1185">Reference proteome</keyword>
<dbReference type="Proteomes" id="UP000692954">
    <property type="component" value="Unassembled WGS sequence"/>
</dbReference>
<gene>
    <name evidence="1" type="ORF">PSON_ATCC_30995.1.T0330279</name>
</gene>
<proteinExistence type="predicted"/>
<comment type="caution">
    <text evidence="1">The sequence shown here is derived from an EMBL/GenBank/DDBJ whole genome shotgun (WGS) entry which is preliminary data.</text>
</comment>
<reference evidence="1" key="1">
    <citation type="submission" date="2021-01" db="EMBL/GenBank/DDBJ databases">
        <authorList>
            <consortium name="Genoscope - CEA"/>
            <person name="William W."/>
        </authorList>
    </citation>
    <scope>NUCLEOTIDE SEQUENCE</scope>
</reference>
<name>A0A8S1MFV9_9CILI</name>
<evidence type="ECO:0000313" key="1">
    <source>
        <dbReference type="EMBL" id="CAD8075536.1"/>
    </source>
</evidence>
<dbReference type="EMBL" id="CAJJDN010000033">
    <property type="protein sequence ID" value="CAD8075536.1"/>
    <property type="molecule type" value="Genomic_DNA"/>
</dbReference>
<accession>A0A8S1MFV9</accession>
<protein>
    <submittedName>
        <fullName evidence="1">Uncharacterized protein</fullName>
    </submittedName>
</protein>